<comment type="caution">
    <text evidence="1">The sequence shown here is derived from an EMBL/GenBank/DDBJ whole genome shotgun (WGS) entry which is preliminary data.</text>
</comment>
<evidence type="ECO:0000313" key="2">
    <source>
        <dbReference type="Proteomes" id="UP001597544"/>
    </source>
</evidence>
<dbReference type="Pfam" id="PF01112">
    <property type="entry name" value="Asparaginase_2"/>
    <property type="match status" value="1"/>
</dbReference>
<dbReference type="InterPro" id="IPR029055">
    <property type="entry name" value="Ntn_hydrolases_N"/>
</dbReference>
<dbReference type="RefSeq" id="WP_377510667.1">
    <property type="nucleotide sequence ID" value="NZ_JBHULU010000021.1"/>
</dbReference>
<protein>
    <submittedName>
        <fullName evidence="1">Isoaspartyl peptidase/L-asparaginase family protein</fullName>
    </submittedName>
</protein>
<name>A0ABW5ISE9_9BACT</name>
<dbReference type="Proteomes" id="UP001597544">
    <property type="component" value="Unassembled WGS sequence"/>
</dbReference>
<dbReference type="Gene3D" id="3.60.20.30">
    <property type="entry name" value="(Glycosyl)asparaginase"/>
    <property type="match status" value="1"/>
</dbReference>
<gene>
    <name evidence="1" type="ORF">ACFSRY_17155</name>
</gene>
<evidence type="ECO:0000313" key="1">
    <source>
        <dbReference type="EMBL" id="MFD2515605.1"/>
    </source>
</evidence>
<organism evidence="1 2">
    <name type="scientific">Pontibacter locisalis</name>
    <dbReference type="NCBI Taxonomy" id="1719035"/>
    <lineage>
        <taxon>Bacteria</taxon>
        <taxon>Pseudomonadati</taxon>
        <taxon>Bacteroidota</taxon>
        <taxon>Cytophagia</taxon>
        <taxon>Cytophagales</taxon>
        <taxon>Hymenobacteraceae</taxon>
        <taxon>Pontibacter</taxon>
    </lineage>
</organism>
<dbReference type="PANTHER" id="PTHR10188:SF6">
    <property type="entry name" value="N(4)-(BETA-N-ACETYLGLUCOSAMINYL)-L-ASPARAGINASE"/>
    <property type="match status" value="1"/>
</dbReference>
<dbReference type="SUPFAM" id="SSF56235">
    <property type="entry name" value="N-terminal nucleophile aminohydrolases (Ntn hydrolases)"/>
    <property type="match status" value="1"/>
</dbReference>
<sequence>MKNISIAIHGGAGTITRDSLTTEQDRAYRAALEEAVEAGYRVLEKGGTAVDAVEVAVLYLEDTPLFNAGKGSVFTKEGKHEMDASIMCGKTLGAGAAAGVRSIKNPVKLARAVMELSDHVMLSGYGAEEFAINHGLEFAPEKYFFDAFRYNQWAEVRDSNIFMLDHTENVDEKFGTVGAVALDKDGNLAAATSTGGMTNKRYNRIGDTPIIGSGNYANNKTCAVSCTGHGEYFMRAVVAYDVSCLIEYKGYSLQEACDEVVMQKLVAFGGEGGLIAVNTAGDIALPFNSEGMYRACMKNGEQPFVGIYKEWNKAN</sequence>
<dbReference type="InterPro" id="IPR000246">
    <property type="entry name" value="Peptidase_T2"/>
</dbReference>
<keyword evidence="2" id="KW-1185">Reference proteome</keyword>
<reference evidence="2" key="1">
    <citation type="journal article" date="2019" name="Int. J. Syst. Evol. Microbiol.">
        <title>The Global Catalogue of Microorganisms (GCM) 10K type strain sequencing project: providing services to taxonomists for standard genome sequencing and annotation.</title>
        <authorList>
            <consortium name="The Broad Institute Genomics Platform"/>
            <consortium name="The Broad Institute Genome Sequencing Center for Infectious Disease"/>
            <person name="Wu L."/>
            <person name="Ma J."/>
        </authorList>
    </citation>
    <scope>NUCLEOTIDE SEQUENCE [LARGE SCALE GENOMIC DNA]</scope>
    <source>
        <strain evidence="2">KCTC 42498</strain>
    </source>
</reference>
<dbReference type="CDD" id="cd04701">
    <property type="entry name" value="Asparaginase_2"/>
    <property type="match status" value="1"/>
</dbReference>
<dbReference type="PANTHER" id="PTHR10188">
    <property type="entry name" value="L-ASPARAGINASE"/>
    <property type="match status" value="1"/>
</dbReference>
<accession>A0ABW5ISE9</accession>
<dbReference type="EMBL" id="JBHULU010000021">
    <property type="protein sequence ID" value="MFD2515605.1"/>
    <property type="molecule type" value="Genomic_DNA"/>
</dbReference>
<proteinExistence type="predicted"/>